<evidence type="ECO:0000313" key="3">
    <source>
        <dbReference type="Proteomes" id="UP001518989"/>
    </source>
</evidence>
<dbReference type="InterPro" id="IPR038330">
    <property type="entry name" value="TspO/MBR-related_sf"/>
</dbReference>
<reference evidence="2 3" key="1">
    <citation type="submission" date="2020-09" db="EMBL/GenBank/DDBJ databases">
        <title>Roseomonas.</title>
        <authorList>
            <person name="Zhu W."/>
        </authorList>
    </citation>
    <scope>NUCLEOTIDE SEQUENCE [LARGE SCALE GENOMIC DNA]</scope>
    <source>
        <strain evidence="2 3">573</strain>
    </source>
</reference>
<keyword evidence="1" id="KW-0472">Membrane</keyword>
<feature type="transmembrane region" description="Helical" evidence="1">
    <location>
        <begin position="205"/>
        <end position="223"/>
    </location>
</feature>
<keyword evidence="1" id="KW-1133">Transmembrane helix</keyword>
<dbReference type="EMBL" id="JACTNG010000006">
    <property type="protein sequence ID" value="MBO1079837.1"/>
    <property type="molecule type" value="Genomic_DNA"/>
</dbReference>
<evidence type="ECO:0000313" key="2">
    <source>
        <dbReference type="EMBL" id="MBO1079837.1"/>
    </source>
</evidence>
<sequence length="261" mass="27190">MTSNTLRTALNLVLPLLQPLAGAMAPVFGIGMTMAEMSAASQTPVTPAAYAFSIWGLIFALAIAWGIWQALPANRDSVPARRLGWPLAGAFACSILWMVLAALLGNGWHLVVVILLLLACALTAFFIARTEPRTGWADSWIVHPLTGLFAGWVAAASFANIAGAALLSGAIRADGAAGTLAAILLLLAAAAVAIAVLWTARGAPWFAGAFAWALAGIAYANTLERELNVVVALVAVGLLVLLLAVSWQRGRFGRARPATQQ</sequence>
<dbReference type="PANTHER" id="PTHR33802">
    <property type="entry name" value="SI:CH211-161H7.5-RELATED"/>
    <property type="match status" value="1"/>
</dbReference>
<feature type="transmembrane region" description="Helical" evidence="1">
    <location>
        <begin position="177"/>
        <end position="198"/>
    </location>
</feature>
<proteinExistence type="predicted"/>
<dbReference type="PANTHER" id="PTHR33802:SF1">
    <property type="entry name" value="XK-RELATED PROTEIN"/>
    <property type="match status" value="1"/>
</dbReference>
<evidence type="ECO:0008006" key="4">
    <source>
        <dbReference type="Google" id="ProtNLM"/>
    </source>
</evidence>
<dbReference type="Gene3D" id="1.20.1260.100">
    <property type="entry name" value="TspO/MBR protein"/>
    <property type="match status" value="1"/>
</dbReference>
<feature type="transmembrane region" description="Helical" evidence="1">
    <location>
        <begin position="149"/>
        <end position="171"/>
    </location>
</feature>
<accession>A0ABS3KQU3</accession>
<feature type="transmembrane region" description="Helical" evidence="1">
    <location>
        <begin position="50"/>
        <end position="71"/>
    </location>
</feature>
<feature type="transmembrane region" description="Helical" evidence="1">
    <location>
        <begin position="110"/>
        <end position="128"/>
    </location>
</feature>
<protein>
    <recommendedName>
        <fullName evidence="4">Tryptophan-rich sensory protein</fullName>
    </recommendedName>
</protein>
<keyword evidence="1" id="KW-0812">Transmembrane</keyword>
<gene>
    <name evidence="2" type="ORF">IAI61_12425</name>
</gene>
<name>A0ABS3KQU3_9PROT</name>
<dbReference type="RefSeq" id="WP_207417598.1">
    <property type="nucleotide sequence ID" value="NZ_CP061177.1"/>
</dbReference>
<feature type="transmembrane region" description="Helical" evidence="1">
    <location>
        <begin position="229"/>
        <end position="247"/>
    </location>
</feature>
<dbReference type="Proteomes" id="UP001518989">
    <property type="component" value="Unassembled WGS sequence"/>
</dbReference>
<comment type="caution">
    <text evidence="2">The sequence shown here is derived from an EMBL/GenBank/DDBJ whole genome shotgun (WGS) entry which is preliminary data.</text>
</comment>
<feature type="transmembrane region" description="Helical" evidence="1">
    <location>
        <begin position="83"/>
        <end position="104"/>
    </location>
</feature>
<evidence type="ECO:0000256" key="1">
    <source>
        <dbReference type="SAM" id="Phobius"/>
    </source>
</evidence>
<keyword evidence="3" id="KW-1185">Reference proteome</keyword>
<organism evidence="2 3">
    <name type="scientific">Roseomonas haemaphysalidis</name>
    <dbReference type="NCBI Taxonomy" id="2768162"/>
    <lineage>
        <taxon>Bacteria</taxon>
        <taxon>Pseudomonadati</taxon>
        <taxon>Pseudomonadota</taxon>
        <taxon>Alphaproteobacteria</taxon>
        <taxon>Acetobacterales</taxon>
        <taxon>Roseomonadaceae</taxon>
        <taxon>Roseomonas</taxon>
    </lineage>
</organism>